<comment type="catalytic activity">
    <reaction evidence="10">
        <text>beta-D-fructose 6-phosphate + ATP = beta-D-fructose 1,6-bisphosphate + ADP + H(+)</text>
        <dbReference type="Rhea" id="RHEA:16109"/>
        <dbReference type="ChEBI" id="CHEBI:15378"/>
        <dbReference type="ChEBI" id="CHEBI:30616"/>
        <dbReference type="ChEBI" id="CHEBI:32966"/>
        <dbReference type="ChEBI" id="CHEBI:57634"/>
        <dbReference type="ChEBI" id="CHEBI:456216"/>
        <dbReference type="EC" id="2.7.1.11"/>
    </reaction>
</comment>
<dbReference type="InterPro" id="IPR012003">
    <property type="entry name" value="ATP_PFK_prok-type"/>
</dbReference>
<dbReference type="GO" id="GO:0030388">
    <property type="term" value="P:fructose 1,6-bisphosphate metabolic process"/>
    <property type="evidence" value="ECO:0007669"/>
    <property type="project" value="TreeGrafter"/>
</dbReference>
<evidence type="ECO:0000256" key="8">
    <source>
        <dbReference type="ARBA" id="ARBA00022842"/>
    </source>
</evidence>
<dbReference type="HAMAP" id="MF_01976">
    <property type="entry name" value="Phosphofructokinase_III"/>
    <property type="match status" value="1"/>
</dbReference>
<keyword evidence="6 10" id="KW-0479">Metal-binding</keyword>
<dbReference type="GO" id="GO:0046872">
    <property type="term" value="F:metal ion binding"/>
    <property type="evidence" value="ECO:0007669"/>
    <property type="project" value="UniProtKB-KW"/>
</dbReference>
<dbReference type="GO" id="GO:0016208">
    <property type="term" value="F:AMP binding"/>
    <property type="evidence" value="ECO:0007669"/>
    <property type="project" value="TreeGrafter"/>
</dbReference>
<dbReference type="EC" id="2.7.1.11" evidence="10"/>
<evidence type="ECO:0000313" key="12">
    <source>
        <dbReference type="EMBL" id="HFH29277.1"/>
    </source>
</evidence>
<keyword evidence="9 10" id="KW-0324">Glycolysis</keyword>
<comment type="subunit">
    <text evidence="10">Homodimer or homotetramer.</text>
</comment>
<dbReference type="SUPFAM" id="SSF53784">
    <property type="entry name" value="Phosphofructokinase"/>
    <property type="match status" value="1"/>
</dbReference>
<keyword evidence="10" id="KW-0547">Nucleotide-binding</keyword>
<dbReference type="GO" id="GO:0042802">
    <property type="term" value="F:identical protein binding"/>
    <property type="evidence" value="ECO:0007669"/>
    <property type="project" value="TreeGrafter"/>
</dbReference>
<feature type="site" description="Important for substrate specificity; cannot use PPi as phosphoryl donor" evidence="10">
    <location>
        <position position="123"/>
    </location>
</feature>
<keyword evidence="8 10" id="KW-0460">Magnesium</keyword>
<comment type="caution">
    <text evidence="10">Lacks conserved residue(s) required for the propagation of feature annotation.</text>
</comment>
<dbReference type="GO" id="GO:0005524">
    <property type="term" value="F:ATP binding"/>
    <property type="evidence" value="ECO:0007669"/>
    <property type="project" value="UniProtKB-KW"/>
</dbReference>
<evidence type="ECO:0000256" key="9">
    <source>
        <dbReference type="ARBA" id="ARBA00023152"/>
    </source>
</evidence>
<keyword evidence="10" id="KW-0067">ATP-binding</keyword>
<comment type="pathway">
    <text evidence="3 10">Carbohydrate degradation; glycolysis; D-glyceraldehyde 3-phosphate and glycerone phosphate from D-glucose: step 3/4.</text>
</comment>
<dbReference type="PANTHER" id="PTHR13697:SF52">
    <property type="entry name" value="ATP-DEPENDENT 6-PHOSPHOFRUCTOKINASE 3"/>
    <property type="match status" value="1"/>
</dbReference>
<dbReference type="EMBL" id="DSVL01000219">
    <property type="protein sequence ID" value="HFH29277.1"/>
    <property type="molecule type" value="Genomic_DNA"/>
</dbReference>
<feature type="domain" description="Phosphofructokinase" evidence="11">
    <location>
        <begin position="12"/>
        <end position="317"/>
    </location>
</feature>
<name>A0A7C3E517_9SPIR</name>
<evidence type="ECO:0000256" key="5">
    <source>
        <dbReference type="ARBA" id="ARBA00022679"/>
    </source>
</evidence>
<gene>
    <name evidence="10" type="primary">pfkA</name>
    <name evidence="12" type="ORF">ENS59_07160</name>
</gene>
<feature type="binding site" description="in other chain" evidence="10">
    <location>
        <begin position="188"/>
        <end position="190"/>
    </location>
    <ligand>
        <name>substrate</name>
        <note>ligand shared between dimeric partners</note>
    </ligand>
</feature>
<comment type="caution">
    <text evidence="12">The sequence shown here is derived from an EMBL/GenBank/DDBJ whole genome shotgun (WGS) entry which is preliminary data.</text>
</comment>
<proteinExistence type="inferred from homology"/>
<dbReference type="NCBIfam" id="NF002872">
    <property type="entry name" value="PRK03202.1"/>
    <property type="match status" value="1"/>
</dbReference>
<feature type="binding site" evidence="10">
    <location>
        <position position="122"/>
    </location>
    <ligand>
        <name>Mg(2+)</name>
        <dbReference type="ChEBI" id="CHEBI:18420"/>
        <note>catalytic</note>
    </ligand>
</feature>
<dbReference type="InterPro" id="IPR022953">
    <property type="entry name" value="ATP_PFK"/>
</dbReference>
<evidence type="ECO:0000256" key="7">
    <source>
        <dbReference type="ARBA" id="ARBA00022777"/>
    </source>
</evidence>
<dbReference type="GO" id="GO:0003872">
    <property type="term" value="F:6-phosphofructokinase activity"/>
    <property type="evidence" value="ECO:0007669"/>
    <property type="project" value="UniProtKB-UniRule"/>
</dbReference>
<feature type="binding site" evidence="10">
    <location>
        <position position="19"/>
    </location>
    <ligand>
        <name>ATP</name>
        <dbReference type="ChEBI" id="CHEBI:30616"/>
    </ligand>
</feature>
<dbReference type="PANTHER" id="PTHR13697">
    <property type="entry name" value="PHOSPHOFRUCTOKINASE"/>
    <property type="match status" value="1"/>
</dbReference>
<feature type="binding site" description="in other chain" evidence="10">
    <location>
        <begin position="144"/>
        <end position="146"/>
    </location>
    <ligand>
        <name>substrate</name>
        <note>ligand shared between dimeric partners</note>
    </ligand>
</feature>
<dbReference type="InterPro" id="IPR035966">
    <property type="entry name" value="PKF_sf"/>
</dbReference>
<comment type="similarity">
    <text evidence="10">Belongs to the phosphofructokinase type A (PFKA) family. Mixed-substrate PFK group III subfamily.</text>
</comment>
<dbReference type="Gene3D" id="3.40.50.460">
    <property type="entry name" value="Phosphofructokinase domain"/>
    <property type="match status" value="1"/>
</dbReference>
<dbReference type="GO" id="GO:0070095">
    <property type="term" value="F:fructose-6-phosphate binding"/>
    <property type="evidence" value="ECO:0007669"/>
    <property type="project" value="TreeGrafter"/>
</dbReference>
<comment type="subcellular location">
    <subcellularLocation>
        <location evidence="2 10">Cytoplasm</location>
    </subcellularLocation>
</comment>
<dbReference type="GO" id="GO:0005945">
    <property type="term" value="C:6-phosphofructokinase complex"/>
    <property type="evidence" value="ECO:0007669"/>
    <property type="project" value="TreeGrafter"/>
</dbReference>
<dbReference type="GO" id="GO:0047334">
    <property type="term" value="F:diphosphate-fructose-6-phosphate 1-phosphotransferase activity"/>
    <property type="evidence" value="ECO:0007669"/>
    <property type="project" value="InterPro"/>
</dbReference>
<protein>
    <recommendedName>
        <fullName evidence="10">ATP-dependent 6-phosphofructokinase</fullName>
        <shortName evidence="10">ATP-PFK</shortName>
        <shortName evidence="10">Phosphofructokinase</shortName>
        <ecNumber evidence="10">2.7.1.11</ecNumber>
    </recommendedName>
    <alternativeName>
        <fullName evidence="10">Phosphohexokinase</fullName>
    </alternativeName>
</protein>
<comment type="cofactor">
    <cofactor evidence="1 10">
        <name>Mg(2+)</name>
        <dbReference type="ChEBI" id="CHEBI:18420"/>
    </cofactor>
</comment>
<keyword evidence="4 10" id="KW-0963">Cytoplasm</keyword>
<keyword evidence="7 10" id="KW-0418">Kinase</keyword>
<feature type="binding site" evidence="10">
    <location>
        <position position="181"/>
    </location>
    <ligand>
        <name>substrate</name>
        <note>ligand shared between dimeric partners</note>
    </ligand>
</feature>
<keyword evidence="5 10" id="KW-0808">Transferase</keyword>
<dbReference type="PRINTS" id="PR00476">
    <property type="entry name" value="PHFRCTKINASE"/>
</dbReference>
<feature type="binding site" evidence="10">
    <location>
        <begin position="121"/>
        <end position="124"/>
    </location>
    <ligand>
        <name>ATP</name>
        <dbReference type="ChEBI" id="CHEBI:30616"/>
    </ligand>
</feature>
<evidence type="ECO:0000256" key="4">
    <source>
        <dbReference type="ARBA" id="ARBA00022490"/>
    </source>
</evidence>
<feature type="active site" description="Proton acceptor" evidence="10">
    <location>
        <position position="146"/>
    </location>
</feature>
<dbReference type="PIRSF" id="PIRSF000532">
    <property type="entry name" value="ATP_PFK_prok"/>
    <property type="match status" value="1"/>
</dbReference>
<dbReference type="FunFam" id="3.40.50.460:FF:000002">
    <property type="entry name" value="ATP-dependent 6-phosphofructokinase"/>
    <property type="match status" value="1"/>
</dbReference>
<evidence type="ECO:0000256" key="3">
    <source>
        <dbReference type="ARBA" id="ARBA00004679"/>
    </source>
</evidence>
<dbReference type="GO" id="GO:0048029">
    <property type="term" value="F:monosaccharide binding"/>
    <property type="evidence" value="ECO:0007669"/>
    <property type="project" value="TreeGrafter"/>
</dbReference>
<dbReference type="Pfam" id="PF00365">
    <property type="entry name" value="PFK"/>
    <property type="match status" value="1"/>
</dbReference>
<feature type="binding site" description="in other chain" evidence="10">
    <location>
        <position position="241"/>
    </location>
    <ligand>
        <name>substrate</name>
        <note>ligand shared between dimeric partners</note>
    </ligand>
</feature>
<dbReference type="Gene3D" id="3.40.50.450">
    <property type="match status" value="1"/>
</dbReference>
<sequence>MGDRNKSVTKTIGILTSGGDCPGLNAAIRGVCRAAYDRYNMSIIGIANGYRGLIDGDARLLKPEDFSGILTRGGTILGTSREKPFKSRNGEYDADVGKDKVEIIKENYKKLNLDCLVVLGGNGTNTTGYLLSQEGLNVIGLPKTIDNDIVGTDMTFGFHSAVSIATEAIDRLHSTAHSHNRVMVIELMGHKAGWLALYAGVAGGGDIILIPEIPYDIDAIGRHLLKRARDGKSFSIVVVAEGAQSVEEAKMDKKERKKYREKTAKPSIGYRVAREIEAETGMETRVTVLGYLQRGGIPSAWDRVLATTFGTAAAELLARGDYGKMVSLKGNEVGSVDLSEPAGRVKTVPSDHYMLDTARSVGTCLGDE</sequence>
<evidence type="ECO:0000256" key="6">
    <source>
        <dbReference type="ARBA" id="ARBA00022723"/>
    </source>
</evidence>
<evidence type="ECO:0000259" key="11">
    <source>
        <dbReference type="Pfam" id="PF00365"/>
    </source>
</evidence>
<feature type="binding site" evidence="10">
    <location>
        <begin position="81"/>
        <end position="82"/>
    </location>
    <ligand>
        <name>ATP</name>
        <dbReference type="ChEBI" id="CHEBI:30616"/>
    </ligand>
</feature>
<reference evidence="12" key="1">
    <citation type="journal article" date="2020" name="mSystems">
        <title>Genome- and Community-Level Interaction Insights into Carbon Utilization and Element Cycling Functions of Hydrothermarchaeota in Hydrothermal Sediment.</title>
        <authorList>
            <person name="Zhou Z."/>
            <person name="Liu Y."/>
            <person name="Xu W."/>
            <person name="Pan J."/>
            <person name="Luo Z.H."/>
            <person name="Li M."/>
        </authorList>
    </citation>
    <scope>NUCLEOTIDE SEQUENCE [LARGE SCALE GENOMIC DNA]</scope>
    <source>
        <strain evidence="12">SpSt-503</strain>
    </source>
</reference>
<evidence type="ECO:0000256" key="1">
    <source>
        <dbReference type="ARBA" id="ARBA00001946"/>
    </source>
</evidence>
<evidence type="ECO:0000256" key="10">
    <source>
        <dbReference type="HAMAP-Rule" id="MF_01976"/>
    </source>
</evidence>
<dbReference type="GO" id="GO:0061621">
    <property type="term" value="P:canonical glycolysis"/>
    <property type="evidence" value="ECO:0007669"/>
    <property type="project" value="TreeGrafter"/>
</dbReference>
<organism evidence="12">
    <name type="scientific">Gracilinema caldarium</name>
    <dbReference type="NCBI Taxonomy" id="215591"/>
    <lineage>
        <taxon>Bacteria</taxon>
        <taxon>Pseudomonadati</taxon>
        <taxon>Spirochaetota</taxon>
        <taxon>Spirochaetia</taxon>
        <taxon>Spirochaetales</taxon>
        <taxon>Breznakiellaceae</taxon>
        <taxon>Gracilinema</taxon>
    </lineage>
</organism>
<dbReference type="AlphaFoldDB" id="A0A7C3E517"/>
<dbReference type="GO" id="GO:0006002">
    <property type="term" value="P:fructose 6-phosphate metabolic process"/>
    <property type="evidence" value="ECO:0007669"/>
    <property type="project" value="InterPro"/>
</dbReference>
<dbReference type="InterPro" id="IPR000023">
    <property type="entry name" value="Phosphofructokinase_dom"/>
</dbReference>
<accession>A0A7C3E517</accession>
<dbReference type="UniPathway" id="UPA00109">
    <property type="reaction ID" value="UER00182"/>
</dbReference>
<feature type="binding site" evidence="10">
    <location>
        <position position="285"/>
    </location>
    <ligand>
        <name>substrate</name>
        <note>ligand shared between dimeric partners</note>
    </ligand>
</feature>
<comment type="function">
    <text evidence="10">Catalyzes the phosphorylation of D-fructose 6-phosphate to fructose 1,6-bisphosphate by ATP, the first committing step of glycolysis.</text>
</comment>
<feature type="binding site" description="in other chain" evidence="10">
    <location>
        <begin position="291"/>
        <end position="294"/>
    </location>
    <ligand>
        <name>substrate</name>
        <note>ligand shared between dimeric partners</note>
    </ligand>
</feature>
<dbReference type="InterPro" id="IPR012829">
    <property type="entry name" value="Phosphofructokinase_III"/>
</dbReference>
<evidence type="ECO:0000256" key="2">
    <source>
        <dbReference type="ARBA" id="ARBA00004496"/>
    </source>
</evidence>
<dbReference type="RefSeq" id="WP_304240184.1">
    <property type="nucleotide sequence ID" value="NZ_JAJUIP010000007.1"/>
</dbReference>